<reference evidence="9 10" key="1">
    <citation type="submission" date="2017-05" db="EMBL/GenBank/DDBJ databases">
        <authorList>
            <person name="Varghese N."/>
            <person name="Submissions S."/>
        </authorList>
    </citation>
    <scope>NUCLEOTIDE SEQUENCE [LARGE SCALE GENOMIC DNA]</scope>
    <source>
        <strain evidence="9 10">DSM 45474</strain>
    </source>
</reference>
<keyword evidence="10" id="KW-1185">Reference proteome</keyword>
<dbReference type="PROSITE" id="PS00491">
    <property type="entry name" value="PROLINE_PEPTIDASE"/>
    <property type="match status" value="1"/>
</dbReference>
<proteinExistence type="inferred from homology"/>
<dbReference type="InterPro" id="IPR036005">
    <property type="entry name" value="Creatinase/aminopeptidase-like"/>
</dbReference>
<dbReference type="OrthoDB" id="9806388at2"/>
<dbReference type="AlphaFoldDB" id="A0A521B0G3"/>
<comment type="cofactor">
    <cofactor evidence="1">
        <name>Mn(2+)</name>
        <dbReference type="ChEBI" id="CHEBI:29035"/>
    </cofactor>
</comment>
<evidence type="ECO:0000256" key="5">
    <source>
        <dbReference type="ARBA" id="ARBA00023211"/>
    </source>
</evidence>
<feature type="domain" description="Creatinase N-terminal" evidence="8">
    <location>
        <begin position="4"/>
        <end position="139"/>
    </location>
</feature>
<dbReference type="SUPFAM" id="SSF55920">
    <property type="entry name" value="Creatinase/aminopeptidase"/>
    <property type="match status" value="1"/>
</dbReference>
<evidence type="ECO:0000256" key="4">
    <source>
        <dbReference type="ARBA" id="ARBA00022801"/>
    </source>
</evidence>
<keyword evidence="3 6" id="KW-0479">Metal-binding</keyword>
<dbReference type="InterPro" id="IPR000994">
    <property type="entry name" value="Pept_M24"/>
</dbReference>
<keyword evidence="5" id="KW-0464">Manganese</keyword>
<dbReference type="PANTHER" id="PTHR46112">
    <property type="entry name" value="AMINOPEPTIDASE"/>
    <property type="match status" value="1"/>
</dbReference>
<dbReference type="Pfam" id="PF01321">
    <property type="entry name" value="Creatinase_N"/>
    <property type="match status" value="1"/>
</dbReference>
<name>A0A521B0G3_9BACL</name>
<accession>A0A521B0G3</accession>
<dbReference type="GO" id="GO:0046872">
    <property type="term" value="F:metal ion binding"/>
    <property type="evidence" value="ECO:0007669"/>
    <property type="project" value="UniProtKB-KW"/>
</dbReference>
<evidence type="ECO:0000256" key="3">
    <source>
        <dbReference type="ARBA" id="ARBA00022723"/>
    </source>
</evidence>
<sequence>MNERLKQITHWIKKTDTDLALILSPANLFYLSRFECDPHERLIGLFIFPDQEPFFICPRLEESRLIASGWEYEIIGYEDSDNPWDQVEQALKKRSSRPYKKIAVEKESLSFARAESLLNCSPKAHLISITEELNRLRAVKDREEIQILKEAAQWADYGVKCGIEALTEGCTELEVVAQIEYELKKKGIREMSFSTMVLFGEHSGDPHGTPGTRRLKRGDLVLFDLGVVLNGYCSDITRTVAFGGISEEKKAIYNTVLQAEQAALNCCRPGTALKEIDHAARKVIEKAGYGSHFPHRVGHGLGVEVHEAPSIHNQNENLLMENMTFTVEPGIYIPQLGGVRIEDDVLVTKEGIELLTQFSKELQIIE</sequence>
<keyword evidence="4" id="KW-0378">Hydrolase</keyword>
<dbReference type="Proteomes" id="UP000315636">
    <property type="component" value="Unassembled WGS sequence"/>
</dbReference>
<dbReference type="SUPFAM" id="SSF53092">
    <property type="entry name" value="Creatinase/prolidase N-terminal domain"/>
    <property type="match status" value="1"/>
</dbReference>
<dbReference type="InterPro" id="IPR000587">
    <property type="entry name" value="Creatinase_N"/>
</dbReference>
<dbReference type="InterPro" id="IPR001131">
    <property type="entry name" value="Peptidase_M24B_aminopep-P_CS"/>
</dbReference>
<organism evidence="9 10">
    <name type="scientific">Melghirimyces algeriensis</name>
    <dbReference type="NCBI Taxonomy" id="910412"/>
    <lineage>
        <taxon>Bacteria</taxon>
        <taxon>Bacillati</taxon>
        <taxon>Bacillota</taxon>
        <taxon>Bacilli</taxon>
        <taxon>Bacillales</taxon>
        <taxon>Thermoactinomycetaceae</taxon>
        <taxon>Melghirimyces</taxon>
    </lineage>
</organism>
<evidence type="ECO:0000259" key="7">
    <source>
        <dbReference type="Pfam" id="PF00557"/>
    </source>
</evidence>
<evidence type="ECO:0000256" key="1">
    <source>
        <dbReference type="ARBA" id="ARBA00001936"/>
    </source>
</evidence>
<evidence type="ECO:0000313" key="10">
    <source>
        <dbReference type="Proteomes" id="UP000315636"/>
    </source>
</evidence>
<dbReference type="InterPro" id="IPR050659">
    <property type="entry name" value="Peptidase_M24B"/>
</dbReference>
<dbReference type="Pfam" id="PF00557">
    <property type="entry name" value="Peptidase_M24"/>
    <property type="match status" value="1"/>
</dbReference>
<dbReference type="RefSeq" id="WP_142504127.1">
    <property type="nucleotide sequence ID" value="NZ_FXTI01000001.1"/>
</dbReference>
<keyword evidence="9" id="KW-0645">Protease</keyword>
<dbReference type="PANTHER" id="PTHR46112:SF10">
    <property type="entry name" value="DIPEPTIDASE YKVY-RELATED"/>
    <property type="match status" value="1"/>
</dbReference>
<evidence type="ECO:0000256" key="2">
    <source>
        <dbReference type="ARBA" id="ARBA00008766"/>
    </source>
</evidence>
<evidence type="ECO:0000313" key="9">
    <source>
        <dbReference type="EMBL" id="SMO40597.1"/>
    </source>
</evidence>
<keyword evidence="9" id="KW-0031">Aminopeptidase</keyword>
<comment type="similarity">
    <text evidence="2 6">Belongs to the peptidase M24B family.</text>
</comment>
<dbReference type="Gene3D" id="3.40.350.10">
    <property type="entry name" value="Creatinase/prolidase N-terminal domain"/>
    <property type="match status" value="1"/>
</dbReference>
<dbReference type="CDD" id="cd01092">
    <property type="entry name" value="APP-like"/>
    <property type="match status" value="1"/>
</dbReference>
<dbReference type="EMBL" id="FXTI01000001">
    <property type="protein sequence ID" value="SMO40597.1"/>
    <property type="molecule type" value="Genomic_DNA"/>
</dbReference>
<protein>
    <submittedName>
        <fullName evidence="9">Xaa-Pro aminopeptidase. Metallo peptidase. MEROPS family M24B</fullName>
    </submittedName>
</protein>
<dbReference type="GO" id="GO:0004177">
    <property type="term" value="F:aminopeptidase activity"/>
    <property type="evidence" value="ECO:0007669"/>
    <property type="project" value="UniProtKB-KW"/>
</dbReference>
<evidence type="ECO:0000256" key="6">
    <source>
        <dbReference type="RuleBase" id="RU000590"/>
    </source>
</evidence>
<dbReference type="InterPro" id="IPR029149">
    <property type="entry name" value="Creatin/AminoP/Spt16_N"/>
</dbReference>
<feature type="domain" description="Peptidase M24" evidence="7">
    <location>
        <begin position="147"/>
        <end position="349"/>
    </location>
</feature>
<dbReference type="FunFam" id="3.90.230.10:FF:000014">
    <property type="entry name" value="Aminopeptidase P family protein"/>
    <property type="match status" value="1"/>
</dbReference>
<dbReference type="Gene3D" id="3.90.230.10">
    <property type="entry name" value="Creatinase/methionine aminopeptidase superfamily"/>
    <property type="match status" value="1"/>
</dbReference>
<evidence type="ECO:0000259" key="8">
    <source>
        <dbReference type="Pfam" id="PF01321"/>
    </source>
</evidence>
<gene>
    <name evidence="9" type="ORF">SAMN06264849_101450</name>
</gene>